<dbReference type="PANTHER" id="PTHR43537">
    <property type="entry name" value="TRANSCRIPTIONAL REGULATOR, GNTR FAMILY"/>
    <property type="match status" value="1"/>
</dbReference>
<gene>
    <name evidence="4" type="ORF">ECB94_06655</name>
</gene>
<dbReference type="GO" id="GO:0003677">
    <property type="term" value="F:DNA binding"/>
    <property type="evidence" value="ECO:0007669"/>
    <property type="project" value="UniProtKB-KW"/>
</dbReference>
<dbReference type="AlphaFoldDB" id="A0A3G4V8H2"/>
<dbReference type="PROSITE" id="PS50949">
    <property type="entry name" value="HTH_GNTR"/>
    <property type="match status" value="1"/>
</dbReference>
<accession>A0A3G4V8H2</accession>
<reference evidence="4 5" key="1">
    <citation type="submission" date="2018-11" db="EMBL/GenBank/DDBJ databases">
        <title>Complete Genome Sequence of Vbrio mediterranei 117-T6: a Potential Pathogen Bacteria Isolated from the Conchocelis of Pyropia.</title>
        <authorList>
            <person name="Liu Q."/>
        </authorList>
    </citation>
    <scope>NUCLEOTIDE SEQUENCE [LARGE SCALE GENOMIC DNA]</scope>
    <source>
        <strain evidence="4 5">117-T6</strain>
    </source>
</reference>
<organism evidence="4 5">
    <name type="scientific">Vibrio mediterranei</name>
    <dbReference type="NCBI Taxonomy" id="689"/>
    <lineage>
        <taxon>Bacteria</taxon>
        <taxon>Pseudomonadati</taxon>
        <taxon>Pseudomonadota</taxon>
        <taxon>Gammaproteobacteria</taxon>
        <taxon>Vibrionales</taxon>
        <taxon>Vibrionaceae</taxon>
        <taxon>Vibrio</taxon>
    </lineage>
</organism>
<dbReference type="SUPFAM" id="SSF48008">
    <property type="entry name" value="GntR ligand-binding domain-like"/>
    <property type="match status" value="1"/>
</dbReference>
<dbReference type="InterPro" id="IPR036388">
    <property type="entry name" value="WH-like_DNA-bd_sf"/>
</dbReference>
<dbReference type="RefSeq" id="WP_031493684.1">
    <property type="nucleotide sequence ID" value="NZ_CP033577.1"/>
</dbReference>
<proteinExistence type="predicted"/>
<dbReference type="SMART" id="SM00345">
    <property type="entry name" value="HTH_GNTR"/>
    <property type="match status" value="1"/>
</dbReference>
<evidence type="ECO:0000256" key="3">
    <source>
        <dbReference type="ARBA" id="ARBA00023163"/>
    </source>
</evidence>
<protein>
    <submittedName>
        <fullName evidence="4">GntR family transcriptional regulator</fullName>
    </submittedName>
</protein>
<keyword evidence="1" id="KW-0805">Transcription regulation</keyword>
<dbReference type="Proteomes" id="UP000279760">
    <property type="component" value="Chromosome 1"/>
</dbReference>
<dbReference type="Pfam" id="PF07729">
    <property type="entry name" value="FCD"/>
    <property type="match status" value="1"/>
</dbReference>
<keyword evidence="2" id="KW-0238">DNA-binding</keyword>
<evidence type="ECO:0000256" key="1">
    <source>
        <dbReference type="ARBA" id="ARBA00023015"/>
    </source>
</evidence>
<dbReference type="Pfam" id="PF00392">
    <property type="entry name" value="GntR"/>
    <property type="match status" value="1"/>
</dbReference>
<dbReference type="SUPFAM" id="SSF46785">
    <property type="entry name" value="Winged helix' DNA-binding domain"/>
    <property type="match status" value="1"/>
</dbReference>
<dbReference type="InterPro" id="IPR011711">
    <property type="entry name" value="GntR_C"/>
</dbReference>
<dbReference type="EMBL" id="CP033577">
    <property type="protein sequence ID" value="AYV21010.1"/>
    <property type="molecule type" value="Genomic_DNA"/>
</dbReference>
<dbReference type="InterPro" id="IPR008920">
    <property type="entry name" value="TF_FadR/GntR_C"/>
</dbReference>
<evidence type="ECO:0000313" key="5">
    <source>
        <dbReference type="Proteomes" id="UP000279760"/>
    </source>
</evidence>
<evidence type="ECO:0000313" key="4">
    <source>
        <dbReference type="EMBL" id="AYV21010.1"/>
    </source>
</evidence>
<dbReference type="InterPro" id="IPR036390">
    <property type="entry name" value="WH_DNA-bd_sf"/>
</dbReference>
<dbReference type="Gene3D" id="1.20.120.530">
    <property type="entry name" value="GntR ligand-binding domain-like"/>
    <property type="match status" value="1"/>
</dbReference>
<sequence>MRCIVSSPTLTDKVAKLICQDILSGELKPNQKLVVAELKEKYNVGASPIREALIQLSWIKYVKLEPQKGCWVAPVSKVELYDLYESLKVVSSVLLEKSIKEGSESWELEILTEFHKLSRFKFQAENFNWQEWEERQEAFYSSLLSGCFSKNMLEFFSDIIRQVKRYRRISLTHSPKNFSQLFNLDEHEKIMKLTLDKDLDGAKQQLAEQLYRMMKEIESTVDEIEMA</sequence>
<keyword evidence="3" id="KW-0804">Transcription</keyword>
<dbReference type="Gene3D" id="1.10.10.10">
    <property type="entry name" value="Winged helix-like DNA-binding domain superfamily/Winged helix DNA-binding domain"/>
    <property type="match status" value="1"/>
</dbReference>
<evidence type="ECO:0000256" key="2">
    <source>
        <dbReference type="ARBA" id="ARBA00023125"/>
    </source>
</evidence>
<name>A0A3G4V8H2_9VIBR</name>
<dbReference type="InterPro" id="IPR000524">
    <property type="entry name" value="Tscrpt_reg_HTH_GntR"/>
</dbReference>
<dbReference type="PANTHER" id="PTHR43537:SF20">
    <property type="entry name" value="HTH-TYPE TRANSCRIPTIONAL REPRESSOR GLAR"/>
    <property type="match status" value="1"/>
</dbReference>
<dbReference type="GO" id="GO:0003700">
    <property type="term" value="F:DNA-binding transcription factor activity"/>
    <property type="evidence" value="ECO:0007669"/>
    <property type="project" value="InterPro"/>
</dbReference>